<feature type="region of interest" description="Disordered" evidence="7">
    <location>
        <begin position="318"/>
        <end position="348"/>
    </location>
</feature>
<dbReference type="InterPro" id="IPR011011">
    <property type="entry name" value="Znf_FYVE_PHD"/>
</dbReference>
<dbReference type="InterPro" id="IPR028942">
    <property type="entry name" value="WHIM1_dom"/>
</dbReference>
<dbReference type="Gene3D" id="3.30.40.10">
    <property type="entry name" value="Zinc/RING finger domain, C3HC4 (zinc finger)"/>
    <property type="match status" value="1"/>
</dbReference>
<evidence type="ECO:0000256" key="7">
    <source>
        <dbReference type="SAM" id="MobiDB-lite"/>
    </source>
</evidence>
<sequence>MNKKASPGTRPKVMLRVEGEDKNGPEHRGCASRAMVPDAEMMDGDALVGSYVGKEAPGARGILLGKVASYDAPSRLYGVVYEDGLQESLDHQHLCTILPMVDAGFGMKMSCRKRKLDQLISSVSEEKMQHGEVKTQPNTRARRSAPDVSDGVENSVLSRSVSNLSEDADSSSDSCNNAHAPTRDSSPEVHIPPLPHHPATFPFGLHDFVGSLNCTFQNSLLDAIHVSLLRALWRHLQMLSFEGSRLASKCLRCHDWALLDSLTWPPSYLNSEYYKLPVALKLKILQILCDDVIDSAELRAELEMRVGLEEDIEYNADANFPEESGPKKTHSKNSKITQQVADSSDVGHDGNSDECQLCGMDGTLICCDGCPSAYHSRCIGLNKAFLPDGKWFCPECTVNRLGPTSSRIERGARGAEIFGVDACGRMFLGSCNYLLVIGTSSNAEPFSRYYNQDDAMNVLRVICSADEIATTYADICRAISEYWDVPAANMQFVKNELDNSKVPASCNASPSIISVKSGISFKNPEEEYKASKTIEQKNEYHDSKIVGPGLNSVEQPRIIDKKNHEMANNDGFIKNELEAADESLLSLKDEHRASGNTRHAVHKVSSVMNRMASEQLANGSVSTGTSYSNGLEYSTCGSLNENVIFREDAGSSAYSVKNNSLGPYSESGYGSQTNGEKCRVISCKSSIKSASFKPQAYVNQYIHGGVAASAAAYLADLTSEEGKVSESLVAPNSKKTVVANIALQMKAFSLAALNFIWPSHEKKLMEVPRERCGWCIACKGAATNKKGVAAYIANMEESLHGLIVGPLLDVEYKQWWRKQVRDATSCRVLTILLLELEKSIRGIAFSGDWFKLVNDWSVELSATVSGESRIGANQKRVVARGKLSKVVLQKGTLLRLLVRKAARQGGLRRISGISYSESSDFPRRSRQFAWRASVEMSRNASQLALQVRHLDAHIRWRDLIPPDQTVLDGKGSDTTDASVFRNAVICDKKMIENKTVYAIMFPNQKHLPVRMTKNILERENNEDEKVKLWFSENHIPLYLIKDFEEKIGMKAPPCLKVLSSTCFPKTRRKQINAYYKDIFDYLFHKGEKPSKSPCVSCKRDVLLRDAVRCSSCQGDCHKDCTSYSAINKGNDSRPSFTCKSCCAKLAVLNATHKMVLNSQLSQQRKDQLVGSTKLVFRIGLPQIVQSVNKVQVGQELKSLASGSNLEHKRKNSGASVSYGLLWKKKKSDEAGKDFRLENVILKLKDGTSPSIEPSCCLCKRPYCPDLMYICCERCKSWYHADALQVEEAQIFDLVGFKCCKCRRKGSPKCPYADPHYKKPEPEPSSNGNANQANKFNNLAHSTMLRSLPRGEDLVITDDDPLLSSSERVESFARQTPETELQLHTPMSTSQSHNKLSIRRPQVKCTTDICRGVDTIQNGSTSSYLADFEEFLAAEQANSTDPPENSSSLLEWDFPEVEGYGVAVNDANDAAGDSYQWNNPEGGNFDDAEYEPQTYFSFTELLAAEDSQLDNGCDGPMPGYEHPQTDFHEFATTFQEASHGAEEAKRLACDICKLLQPSPDRFCEICGLHIHSHCSPWVESEEPSGYINWRCGSCRDWR</sequence>
<evidence type="ECO:0000313" key="9">
    <source>
        <dbReference type="EMBL" id="CAD1820520.1"/>
    </source>
</evidence>
<keyword evidence="3 6" id="KW-0863">Zinc-finger</keyword>
<dbReference type="InterPro" id="IPR019787">
    <property type="entry name" value="Znf_PHD-finger"/>
</dbReference>
<evidence type="ECO:0000256" key="5">
    <source>
        <dbReference type="ARBA" id="ARBA00023242"/>
    </source>
</evidence>
<evidence type="ECO:0000259" key="8">
    <source>
        <dbReference type="PROSITE" id="PS50016"/>
    </source>
</evidence>
<dbReference type="PANTHER" id="PTHR46508">
    <property type="entry name" value="PHD FINGER FAMILY PROTEIN"/>
    <property type="match status" value="1"/>
</dbReference>
<feature type="compositionally biased region" description="Basic and acidic residues" evidence="7">
    <location>
        <begin position="124"/>
        <end position="133"/>
    </location>
</feature>
<dbReference type="InterPro" id="IPR013083">
    <property type="entry name" value="Znf_RING/FYVE/PHD"/>
</dbReference>
<dbReference type="Pfam" id="PF15612">
    <property type="entry name" value="WHIM1"/>
    <property type="match status" value="1"/>
</dbReference>
<dbReference type="InterPro" id="IPR019786">
    <property type="entry name" value="Zinc_finger_PHD-type_CS"/>
</dbReference>
<evidence type="ECO:0000256" key="1">
    <source>
        <dbReference type="ARBA" id="ARBA00004123"/>
    </source>
</evidence>
<dbReference type="Pfam" id="PF02791">
    <property type="entry name" value="DDT"/>
    <property type="match status" value="1"/>
</dbReference>
<evidence type="ECO:0000256" key="6">
    <source>
        <dbReference type="PROSITE-ProRule" id="PRU00146"/>
    </source>
</evidence>
<dbReference type="InterPro" id="IPR018501">
    <property type="entry name" value="DDT_dom"/>
</dbReference>
<accession>A0A6V7NPH7</accession>
<feature type="domain" description="PHD-type" evidence="8">
    <location>
        <begin position="352"/>
        <end position="399"/>
    </location>
</feature>
<organism evidence="9">
    <name type="scientific">Ananas comosus var. bracteatus</name>
    <name type="common">red pineapple</name>
    <dbReference type="NCBI Taxonomy" id="296719"/>
    <lineage>
        <taxon>Eukaryota</taxon>
        <taxon>Viridiplantae</taxon>
        <taxon>Streptophyta</taxon>
        <taxon>Embryophyta</taxon>
        <taxon>Tracheophyta</taxon>
        <taxon>Spermatophyta</taxon>
        <taxon>Magnoliopsida</taxon>
        <taxon>Liliopsida</taxon>
        <taxon>Poales</taxon>
        <taxon>Bromeliaceae</taxon>
        <taxon>Bromelioideae</taxon>
        <taxon>Ananas</taxon>
    </lineage>
</organism>
<evidence type="ECO:0000256" key="3">
    <source>
        <dbReference type="ARBA" id="ARBA00022771"/>
    </source>
</evidence>
<dbReference type="Gene3D" id="2.60.120.650">
    <property type="entry name" value="Cupin"/>
    <property type="match status" value="1"/>
</dbReference>
<feature type="compositionally biased region" description="Low complexity" evidence="7">
    <location>
        <begin position="153"/>
        <end position="180"/>
    </location>
</feature>
<feature type="region of interest" description="Disordered" evidence="7">
    <location>
        <begin position="1312"/>
        <end position="1333"/>
    </location>
</feature>
<comment type="subcellular location">
    <subcellularLocation>
        <location evidence="1">Nucleus</location>
    </subcellularLocation>
</comment>
<dbReference type="GO" id="GO:0005634">
    <property type="term" value="C:nucleus"/>
    <property type="evidence" value="ECO:0007669"/>
    <property type="project" value="UniProtKB-SubCell"/>
</dbReference>
<dbReference type="PANTHER" id="PTHR46508:SF1">
    <property type="entry name" value="PHD FINGER FAMILY PROTEIN"/>
    <property type="match status" value="1"/>
</dbReference>
<dbReference type="InterPro" id="IPR001965">
    <property type="entry name" value="Znf_PHD"/>
</dbReference>
<dbReference type="PROSITE" id="PS50016">
    <property type="entry name" value="ZF_PHD_2"/>
    <property type="match status" value="1"/>
</dbReference>
<dbReference type="GO" id="GO:0008270">
    <property type="term" value="F:zinc ion binding"/>
    <property type="evidence" value="ECO:0007669"/>
    <property type="project" value="UniProtKB-KW"/>
</dbReference>
<dbReference type="SUPFAM" id="SSF57903">
    <property type="entry name" value="FYVE/PHD zinc finger"/>
    <property type="match status" value="2"/>
</dbReference>
<feature type="region of interest" description="Disordered" evidence="7">
    <location>
        <begin position="123"/>
        <end position="193"/>
    </location>
</feature>
<evidence type="ECO:0000256" key="2">
    <source>
        <dbReference type="ARBA" id="ARBA00022723"/>
    </source>
</evidence>
<gene>
    <name evidence="9" type="ORF">CB5_LOCUS3731</name>
</gene>
<dbReference type="PROSITE" id="PS01359">
    <property type="entry name" value="ZF_PHD_1"/>
    <property type="match status" value="1"/>
</dbReference>
<proteinExistence type="predicted"/>
<protein>
    <recommendedName>
        <fullName evidence="8">PHD-type domain-containing protein</fullName>
    </recommendedName>
</protein>
<name>A0A6V7NPH7_ANACO</name>
<keyword evidence="4" id="KW-0862">Zinc</keyword>
<dbReference type="Pfam" id="PF24294">
    <property type="entry name" value="Chromo_PTM"/>
    <property type="match status" value="1"/>
</dbReference>
<dbReference type="GO" id="GO:0000785">
    <property type="term" value="C:chromatin"/>
    <property type="evidence" value="ECO:0007669"/>
    <property type="project" value="UniProtKB-ARBA"/>
</dbReference>
<reference evidence="9" key="1">
    <citation type="submission" date="2020-07" db="EMBL/GenBank/DDBJ databases">
        <authorList>
            <person name="Lin J."/>
        </authorList>
    </citation>
    <scope>NUCLEOTIDE SEQUENCE</scope>
</reference>
<keyword evidence="5" id="KW-0539">Nucleus</keyword>
<dbReference type="SMART" id="SM00249">
    <property type="entry name" value="PHD"/>
    <property type="match status" value="4"/>
</dbReference>
<evidence type="ECO:0000256" key="4">
    <source>
        <dbReference type="ARBA" id="ARBA00022833"/>
    </source>
</evidence>
<keyword evidence="2" id="KW-0479">Metal-binding</keyword>
<dbReference type="Pfam" id="PF00628">
    <property type="entry name" value="PHD"/>
    <property type="match status" value="1"/>
</dbReference>
<dbReference type="EMBL" id="LR862141">
    <property type="protein sequence ID" value="CAD1820520.1"/>
    <property type="molecule type" value="Genomic_DNA"/>
</dbReference>
<dbReference type="InterPro" id="IPR056618">
    <property type="entry name" value="Chromo_PTM"/>
</dbReference>